<dbReference type="PROSITE" id="PS51841">
    <property type="entry name" value="LTD"/>
    <property type="match status" value="1"/>
</dbReference>
<accession>A0A3N0F061</accession>
<protein>
    <submittedName>
        <fullName evidence="3">Lamin tail domain-containing protein</fullName>
    </submittedName>
</protein>
<dbReference type="RefSeq" id="WP_123214365.1">
    <property type="nucleotide sequence ID" value="NZ_RJTM01000011.1"/>
</dbReference>
<dbReference type="OrthoDB" id="1492759at2"/>
<dbReference type="Pfam" id="PF18942">
    <property type="entry name" value="DUF5689"/>
    <property type="match status" value="2"/>
</dbReference>
<evidence type="ECO:0000259" key="2">
    <source>
        <dbReference type="PROSITE" id="PS51841"/>
    </source>
</evidence>
<evidence type="ECO:0000313" key="4">
    <source>
        <dbReference type="Proteomes" id="UP000267469"/>
    </source>
</evidence>
<dbReference type="InterPro" id="IPR036415">
    <property type="entry name" value="Lamin_tail_dom_sf"/>
</dbReference>
<evidence type="ECO:0000256" key="1">
    <source>
        <dbReference type="SAM" id="MobiDB-lite"/>
    </source>
</evidence>
<dbReference type="EMBL" id="RJTM01000011">
    <property type="protein sequence ID" value="RNL93455.1"/>
    <property type="molecule type" value="Genomic_DNA"/>
</dbReference>
<reference evidence="3 4" key="1">
    <citation type="submission" date="2018-10" db="EMBL/GenBank/DDBJ databases">
        <title>Sinomicrobium pectinilyticum sp. nov., a pectinase-producing bacterium isolated from alkaline and saline soil, and emended description of the genus Sinomicrobium.</title>
        <authorList>
            <person name="Cheng B."/>
            <person name="Li C."/>
            <person name="Lai Q."/>
            <person name="Du M."/>
            <person name="Shao Z."/>
            <person name="Xu P."/>
            <person name="Yang C."/>
        </authorList>
    </citation>
    <scope>NUCLEOTIDE SEQUENCE [LARGE SCALE GENOMIC DNA]</scope>
    <source>
        <strain evidence="3 4">5DNS001</strain>
    </source>
</reference>
<evidence type="ECO:0000313" key="3">
    <source>
        <dbReference type="EMBL" id="RNL93455.1"/>
    </source>
</evidence>
<dbReference type="AlphaFoldDB" id="A0A3N0F061"/>
<dbReference type="Pfam" id="PF00932">
    <property type="entry name" value="LTD"/>
    <property type="match status" value="1"/>
</dbReference>
<dbReference type="InterPro" id="IPR001322">
    <property type="entry name" value="Lamin_tail_dom"/>
</dbReference>
<organism evidence="3 4">
    <name type="scientific">Sinomicrobium pectinilyticum</name>
    <dbReference type="NCBI Taxonomy" id="1084421"/>
    <lineage>
        <taxon>Bacteria</taxon>
        <taxon>Pseudomonadati</taxon>
        <taxon>Bacteroidota</taxon>
        <taxon>Flavobacteriia</taxon>
        <taxon>Flavobacteriales</taxon>
        <taxon>Flavobacteriaceae</taxon>
        <taxon>Sinomicrobium</taxon>
    </lineage>
</organism>
<dbReference type="InterPro" id="IPR043744">
    <property type="entry name" value="DUF5689"/>
</dbReference>
<dbReference type="SUPFAM" id="SSF74853">
    <property type="entry name" value="Lamin A/C globular tail domain"/>
    <property type="match status" value="1"/>
</dbReference>
<gene>
    <name evidence="3" type="ORF">ED312_02185</name>
</gene>
<name>A0A3N0F061_SINP1</name>
<comment type="caution">
    <text evidence="3">The sequence shown here is derived from an EMBL/GenBank/DDBJ whole genome shotgun (WGS) entry which is preliminary data.</text>
</comment>
<dbReference type="Proteomes" id="UP000267469">
    <property type="component" value="Unassembled WGS sequence"/>
</dbReference>
<feature type="domain" description="LTD" evidence="2">
    <location>
        <begin position="483"/>
        <end position="604"/>
    </location>
</feature>
<sequence length="634" mass="69697">MEKIKKHAVTILLVLQWACVNSTYETPGTGCEEKESGPAITFAEVKQLYGDEVMLIREDLVIEGYVVSSDKTGNFYGTLHIQDRPEHAKEGFQIDLDLRDYHLLYPVGKKIYIRLKGLYLGKSQGTFKVGGVFTNAGGSLSVGRLPASKVHDHIFVSCEDPVDILPETASVNELEDKMINTLVRITGLEVSPEDMCQPYAVVGESGTDRVLKNCNGEEIILRNSGYAGFQSEILPFGNGTITAVLGKYGNKYRLTIRDTDDLDFNGERCGGIVYSCDDAEADATIAYVRGIYDGKTVGISENIKITATVLSDREAGNTEGINAVVEDDTAGIVCSFTSGHTLDPGDRIELFLTGASLEKTDGLLYIKNIPLENIVSVKPGHLPEPENLMLYDDLEAYESRLVRMDSVQFETLGVMYSGIQVVTDCTNAVKVFTKEEASFSQETVNDGKGSIIGIVSVYQDEYCLLLRNPEDLDFTGPYEDCLGGTNLMITEYAEGSSYNKYIEIYNATDVDIDMEGYVLARDDNGNSDYGRYTMPLSGVIEPGEILVFANPRAEIYGGEITGTHGSVLGFNGDDQIILMKNGMIIDHIGVPEGENWAADKTLRRKTETMEPNTSYDKNEWEEYPADDVSGLGMR</sequence>
<feature type="region of interest" description="Disordered" evidence="1">
    <location>
        <begin position="605"/>
        <end position="634"/>
    </location>
</feature>
<dbReference type="Gene3D" id="2.60.40.1260">
    <property type="entry name" value="Lamin Tail domain"/>
    <property type="match status" value="1"/>
</dbReference>
<proteinExistence type="predicted"/>
<keyword evidence="4" id="KW-1185">Reference proteome</keyword>